<dbReference type="GO" id="GO:0042797">
    <property type="term" value="P:tRNA transcription by RNA polymerase III"/>
    <property type="evidence" value="ECO:0007669"/>
    <property type="project" value="TreeGrafter"/>
</dbReference>
<dbReference type="Pfam" id="PF04801">
    <property type="entry name" value="RPC5"/>
    <property type="match status" value="2"/>
</dbReference>
<protein>
    <recommendedName>
        <fullName evidence="3">DNA-directed RNA polymerase III subunit RPC5</fullName>
    </recommendedName>
</protein>
<feature type="region of interest" description="Disordered" evidence="1">
    <location>
        <begin position="158"/>
        <end position="185"/>
    </location>
</feature>
<dbReference type="EMBL" id="HBHJ01022245">
    <property type="protein sequence ID" value="CAD9699703.1"/>
    <property type="molecule type" value="Transcribed_RNA"/>
</dbReference>
<organism evidence="2">
    <name type="scientific">Rhizochromulina marina</name>
    <dbReference type="NCBI Taxonomy" id="1034831"/>
    <lineage>
        <taxon>Eukaryota</taxon>
        <taxon>Sar</taxon>
        <taxon>Stramenopiles</taxon>
        <taxon>Ochrophyta</taxon>
        <taxon>Dictyochophyceae</taxon>
        <taxon>Rhizochromulinales</taxon>
        <taxon>Rhizochromulina</taxon>
    </lineage>
</organism>
<name>A0A7S2WQ83_9STRA</name>
<dbReference type="PANTHER" id="PTHR12069">
    <property type="entry name" value="DNA-DIRECTED RNA POLYMERASES III 80 KDA POLYPEPTIDE RNA POLYMERASE III SUBUNIT 5"/>
    <property type="match status" value="1"/>
</dbReference>
<accession>A0A7S2WQ83</accession>
<evidence type="ECO:0000313" key="2">
    <source>
        <dbReference type="EMBL" id="CAD9699703.1"/>
    </source>
</evidence>
<dbReference type="GO" id="GO:0005666">
    <property type="term" value="C:RNA polymerase III complex"/>
    <property type="evidence" value="ECO:0007669"/>
    <property type="project" value="TreeGrafter"/>
</dbReference>
<evidence type="ECO:0000256" key="1">
    <source>
        <dbReference type="SAM" id="MobiDB-lite"/>
    </source>
</evidence>
<proteinExistence type="predicted"/>
<dbReference type="PANTHER" id="PTHR12069:SF0">
    <property type="entry name" value="DNA-DIRECTED RNA POLYMERASE III SUBUNIT RPC5"/>
    <property type="match status" value="1"/>
</dbReference>
<gene>
    <name evidence="2" type="ORF">RMAR1173_LOCUS14695</name>
</gene>
<sequence>MDRSEVDEVDEVVREIPVYLSTELSDSLHVVQYPLFSIHRAGPDAAPMEPPLPSNARIRARHSKLELGVNIGDQHVPGGVDHYDEPDEEELFSRQQIKEHRYVSSRVPHQTHYAIGAMRDGALHLTPVHRILQMRPSLAHIDQADEADQDQFVDEDGMDQARSASAAGAKKKDVKPTQQAYRKRETQRAMNARLNSWTHLHTQELLDPFVDLAIHPADSGKADDEFEKMFCDASEEAAGAQETGGEAAKGHQEPEWLESLGPGVRDDLMAQVSRTCRTHGFSREAAVLRQVSDLTGAQDPDQAAARASQVLDWFCASKPQDVSPFLGKASYDYLTSHLENGENDQANTTPQSLGGTGADFSSYSLAGLAHLLPEQQVSAILHQARVVEHHLLEAMATNLQSKHGSEADQEAELMRLITPNAVLVRGNWVIRSDFVAAPNMVHNRDALLALICKEGFVVRQPLTEALKPLSESQVLELLEQVAVLNRIQRCWRLKLPDNPTFEQDHPTVTDEQSRLWEKKCKVPSVRGIIQRYEAELAKLGPGEYFPTRETVPMVAARPGF</sequence>
<dbReference type="AlphaFoldDB" id="A0A7S2WQ83"/>
<evidence type="ECO:0008006" key="3">
    <source>
        <dbReference type="Google" id="ProtNLM"/>
    </source>
</evidence>
<dbReference type="InterPro" id="IPR006886">
    <property type="entry name" value="RNA_pol_III_Rpc5"/>
</dbReference>
<reference evidence="2" key="1">
    <citation type="submission" date="2021-01" db="EMBL/GenBank/DDBJ databases">
        <authorList>
            <person name="Corre E."/>
            <person name="Pelletier E."/>
            <person name="Niang G."/>
            <person name="Scheremetjew M."/>
            <person name="Finn R."/>
            <person name="Kale V."/>
            <person name="Holt S."/>
            <person name="Cochrane G."/>
            <person name="Meng A."/>
            <person name="Brown T."/>
            <person name="Cohen L."/>
        </authorList>
    </citation>
    <scope>NUCLEOTIDE SEQUENCE</scope>
    <source>
        <strain evidence="2">CCMP1243</strain>
    </source>
</reference>